<dbReference type="Proteomes" id="UP001279734">
    <property type="component" value="Unassembled WGS sequence"/>
</dbReference>
<comment type="caution">
    <text evidence="1">The sequence shown here is derived from an EMBL/GenBank/DDBJ whole genome shotgun (WGS) entry which is preliminary data.</text>
</comment>
<name>A0AAD3P5F7_NEPGR</name>
<reference evidence="1" key="1">
    <citation type="submission" date="2023-05" db="EMBL/GenBank/DDBJ databases">
        <title>Nepenthes gracilis genome sequencing.</title>
        <authorList>
            <person name="Fukushima K."/>
        </authorList>
    </citation>
    <scope>NUCLEOTIDE SEQUENCE</scope>
    <source>
        <strain evidence="1">SING2019-196</strain>
    </source>
</reference>
<evidence type="ECO:0000313" key="2">
    <source>
        <dbReference type="Proteomes" id="UP001279734"/>
    </source>
</evidence>
<gene>
    <name evidence="1" type="ORF">Nepgr_000003</name>
</gene>
<protein>
    <submittedName>
        <fullName evidence="1">Uncharacterized protein</fullName>
    </submittedName>
</protein>
<dbReference type="PANTHER" id="PTHR37722:SF2">
    <property type="entry name" value="OS01G0167700 PROTEIN"/>
    <property type="match status" value="1"/>
</dbReference>
<keyword evidence="2" id="KW-1185">Reference proteome</keyword>
<evidence type="ECO:0000313" key="1">
    <source>
        <dbReference type="EMBL" id="GMG98163.1"/>
    </source>
</evidence>
<proteinExistence type="predicted"/>
<dbReference type="PANTHER" id="PTHR37722">
    <property type="entry name" value="OS01G0167700 PROTEIN"/>
    <property type="match status" value="1"/>
</dbReference>
<sequence length="191" mass="21949">MEVESLLRGDFVPFSCNYLDSGCQREGAVDSFSYKTHEVLSAKDQMKDHNNCKMNALADEEFLYDIQGKNANFWNATSPLLYDSFLNTEYDITWKSSGSADSFGINNYNMQDFLSHLPKRGPEKSIDRYHVLDSYAQYLKHQTMEDLHFLTSRESKYSAFGRNSDSPSSQYSWSYLIAEDARDSLRSLSEA</sequence>
<accession>A0AAD3P5F7</accession>
<organism evidence="1 2">
    <name type="scientific">Nepenthes gracilis</name>
    <name type="common">Slender pitcher plant</name>
    <dbReference type="NCBI Taxonomy" id="150966"/>
    <lineage>
        <taxon>Eukaryota</taxon>
        <taxon>Viridiplantae</taxon>
        <taxon>Streptophyta</taxon>
        <taxon>Embryophyta</taxon>
        <taxon>Tracheophyta</taxon>
        <taxon>Spermatophyta</taxon>
        <taxon>Magnoliopsida</taxon>
        <taxon>eudicotyledons</taxon>
        <taxon>Gunneridae</taxon>
        <taxon>Pentapetalae</taxon>
        <taxon>Caryophyllales</taxon>
        <taxon>Nepenthaceae</taxon>
        <taxon>Nepenthes</taxon>
    </lineage>
</organism>
<dbReference type="AlphaFoldDB" id="A0AAD3P5F7"/>
<dbReference type="EMBL" id="BSYO01000001">
    <property type="protein sequence ID" value="GMG98163.1"/>
    <property type="molecule type" value="Genomic_DNA"/>
</dbReference>